<feature type="compositionally biased region" description="Polar residues" evidence="1">
    <location>
        <begin position="198"/>
        <end position="208"/>
    </location>
</feature>
<dbReference type="InterPro" id="IPR001202">
    <property type="entry name" value="WW_dom"/>
</dbReference>
<reference evidence="4" key="1">
    <citation type="submission" date="2011-05" db="EMBL/GenBank/DDBJ databases">
        <authorList>
            <person name="Richards S.R."/>
            <person name="Qu J."/>
            <person name="Jiang H."/>
            <person name="Jhangiani S.N."/>
            <person name="Agravi P."/>
            <person name="Goodspeed R."/>
            <person name="Gross S."/>
            <person name="Mandapat C."/>
            <person name="Jackson L."/>
            <person name="Mathew T."/>
            <person name="Pu L."/>
            <person name="Thornton R."/>
            <person name="Saada N."/>
            <person name="Wilczek-Boney K.B."/>
            <person name="Lee S."/>
            <person name="Kovar C."/>
            <person name="Wu Y."/>
            <person name="Scherer S.E."/>
            <person name="Worley K.C."/>
            <person name="Muzny D.M."/>
            <person name="Gibbs R."/>
        </authorList>
    </citation>
    <scope>NUCLEOTIDE SEQUENCE</scope>
    <source>
        <strain evidence="4">Brora</strain>
    </source>
</reference>
<dbReference type="PhylomeDB" id="T1J4E2"/>
<sequence length="252" mass="28889">MPLPLALQNRLLKRGIIKQNKNDLEPEEEIIAEDYDDHQSSTDILENIPQEKYIPLDTNKENKQANGCPNKWNIYHDCTTYCYHTGERAGRYYYWNMETDQVSWLSPKHPRANVSLSAAQLRDCMKKEEQLKGREKVVEDAVDSDDKRHDDKYEEDGNGVIEIEKETELEQVYSNLFINVGRRQRGENNLDPMDPASYSDTPRGTWSSGLERKGEAKTGADTTASGPLYQMRPYPSPGAVLRANAEMQKDKS</sequence>
<dbReference type="EMBL" id="JH431845">
    <property type="status" value="NOT_ANNOTATED_CDS"/>
    <property type="molecule type" value="Genomic_DNA"/>
</dbReference>
<feature type="region of interest" description="Disordered" evidence="1">
    <location>
        <begin position="185"/>
        <end position="252"/>
    </location>
</feature>
<protein>
    <recommendedName>
        <fullName evidence="2">WW domain-containing protein</fullName>
    </recommendedName>
</protein>
<proteinExistence type="predicted"/>
<evidence type="ECO:0000256" key="1">
    <source>
        <dbReference type="SAM" id="MobiDB-lite"/>
    </source>
</evidence>
<dbReference type="Proteomes" id="UP000014500">
    <property type="component" value="Unassembled WGS sequence"/>
</dbReference>
<reference evidence="3" key="2">
    <citation type="submission" date="2015-02" db="UniProtKB">
        <authorList>
            <consortium name="EnsemblMetazoa"/>
        </authorList>
    </citation>
    <scope>IDENTIFICATION</scope>
</reference>
<name>T1J4E2_STRMM</name>
<feature type="domain" description="WW" evidence="2">
    <location>
        <begin position="66"/>
        <end position="109"/>
    </location>
</feature>
<dbReference type="EnsemblMetazoa" id="SMAR008475-RA">
    <property type="protein sequence ID" value="SMAR008475-PA"/>
    <property type="gene ID" value="SMAR008475"/>
</dbReference>
<feature type="compositionally biased region" description="Basic and acidic residues" evidence="1">
    <location>
        <begin position="135"/>
        <end position="152"/>
    </location>
</feature>
<evidence type="ECO:0000259" key="2">
    <source>
        <dbReference type="PROSITE" id="PS50020"/>
    </source>
</evidence>
<dbReference type="HOGENOM" id="CLU_043596_0_0_1"/>
<feature type="region of interest" description="Disordered" evidence="1">
    <location>
        <begin position="135"/>
        <end position="154"/>
    </location>
</feature>
<dbReference type="OMA" id="YDKPDRD"/>
<organism evidence="3 4">
    <name type="scientific">Strigamia maritima</name>
    <name type="common">European centipede</name>
    <name type="synonym">Geophilus maritimus</name>
    <dbReference type="NCBI Taxonomy" id="126957"/>
    <lineage>
        <taxon>Eukaryota</taxon>
        <taxon>Metazoa</taxon>
        <taxon>Ecdysozoa</taxon>
        <taxon>Arthropoda</taxon>
        <taxon>Myriapoda</taxon>
        <taxon>Chilopoda</taxon>
        <taxon>Pleurostigmophora</taxon>
        <taxon>Geophilomorpha</taxon>
        <taxon>Linotaeniidae</taxon>
        <taxon>Strigamia</taxon>
    </lineage>
</organism>
<dbReference type="PROSITE" id="PS50020">
    <property type="entry name" value="WW_DOMAIN_2"/>
    <property type="match status" value="1"/>
</dbReference>
<accession>T1J4E2</accession>
<dbReference type="STRING" id="126957.T1J4E2"/>
<evidence type="ECO:0000313" key="3">
    <source>
        <dbReference type="EnsemblMetazoa" id="SMAR008475-PA"/>
    </source>
</evidence>
<dbReference type="Gene3D" id="3.40.30.10">
    <property type="entry name" value="Glutaredoxin"/>
    <property type="match status" value="1"/>
</dbReference>
<dbReference type="AlphaFoldDB" id="T1J4E2"/>
<evidence type="ECO:0000313" key="4">
    <source>
        <dbReference type="Proteomes" id="UP000014500"/>
    </source>
</evidence>
<dbReference type="eggNOG" id="KOG3427">
    <property type="taxonomic scope" value="Eukaryota"/>
</dbReference>
<keyword evidence="4" id="KW-1185">Reference proteome</keyword>